<dbReference type="Gene3D" id="3.40.50.1820">
    <property type="entry name" value="alpha/beta hydrolase"/>
    <property type="match status" value="1"/>
</dbReference>
<feature type="domain" description="AB hydrolase-1" evidence="2">
    <location>
        <begin position="28"/>
        <end position="274"/>
    </location>
</feature>
<evidence type="ECO:0000259" key="2">
    <source>
        <dbReference type="Pfam" id="PF00561"/>
    </source>
</evidence>
<keyword evidence="4" id="KW-1185">Reference proteome</keyword>
<dbReference type="InterPro" id="IPR000073">
    <property type="entry name" value="AB_hydrolase_1"/>
</dbReference>
<dbReference type="InterPro" id="IPR029058">
    <property type="entry name" value="AB_hydrolase_fold"/>
</dbReference>
<dbReference type="SUPFAM" id="SSF53474">
    <property type="entry name" value="alpha/beta-Hydrolases"/>
    <property type="match status" value="1"/>
</dbReference>
<name>A0A9X0L644_SOLP1</name>
<comment type="caution">
    <text evidence="3">The sequence shown here is derived from an EMBL/GenBank/DDBJ whole genome shotgun (WGS) entry which is preliminary data.</text>
</comment>
<proteinExistence type="predicted"/>
<organism evidence="3 4">
    <name type="scientific">Solirubrum puertoriconensis</name>
    <dbReference type="NCBI Taxonomy" id="1751427"/>
    <lineage>
        <taxon>Bacteria</taxon>
        <taxon>Pseudomonadati</taxon>
        <taxon>Bacteroidota</taxon>
        <taxon>Cytophagia</taxon>
        <taxon>Cytophagales</taxon>
    </lineage>
</organism>
<dbReference type="Pfam" id="PF00561">
    <property type="entry name" value="Abhydrolase_1"/>
    <property type="match status" value="1"/>
</dbReference>
<evidence type="ECO:0000313" key="3">
    <source>
        <dbReference type="EMBL" id="KUG09444.1"/>
    </source>
</evidence>
<evidence type="ECO:0000313" key="4">
    <source>
        <dbReference type="Proteomes" id="UP000054223"/>
    </source>
</evidence>
<evidence type="ECO:0000256" key="1">
    <source>
        <dbReference type="ARBA" id="ARBA00022801"/>
    </source>
</evidence>
<sequence length="291" mass="33718">MAYELEHHYLETNGIRLHVVQCGPQNAPLVVLLHGFPEFWYGWHRQLQALAEAGYRVWAPDQRGYNLSDKPPRVADYALPKLVDDVLGLIDAAGQRKAYLVGHDWGGIVAWHLAMNHPERLHRVAILNVPHPAVFGRTLRSSTRQLRKSWYVFFFQLPWLPETLTSLGNYWAGWQTLLSSSRRGTFSSADLREYRAAWAKPGAMRSMINWYRAAVRFGRRGMKPGRIAVPLHILWGKRDAFLRADMAQQSLAYCDDGWLTYFDKATHWLQHEEPQRVTELLLSFFREHATE</sequence>
<dbReference type="GO" id="GO:0016787">
    <property type="term" value="F:hydrolase activity"/>
    <property type="evidence" value="ECO:0007669"/>
    <property type="project" value="UniProtKB-KW"/>
</dbReference>
<reference evidence="3 4" key="1">
    <citation type="submission" date="2015-11" db="EMBL/GenBank/DDBJ databases">
        <title>Solirubrum puertoriconensis gen. nov. an environmental bacteria isolated in Puerto Rico.</title>
        <authorList>
            <person name="Cuebas-Irizarry M.F."/>
            <person name="Montalvo-Rodriguez R."/>
        </authorList>
    </citation>
    <scope>NUCLEOTIDE SEQUENCE [LARGE SCALE GENOMIC DNA]</scope>
    <source>
        <strain evidence="3 4">MC1A</strain>
    </source>
</reference>
<dbReference type="Proteomes" id="UP000054223">
    <property type="component" value="Unassembled WGS sequence"/>
</dbReference>
<dbReference type="RefSeq" id="WP_059067404.1">
    <property type="nucleotide sequence ID" value="NZ_LNAL01000003.1"/>
</dbReference>
<dbReference type="EMBL" id="LNAL01000003">
    <property type="protein sequence ID" value="KUG09444.1"/>
    <property type="molecule type" value="Genomic_DNA"/>
</dbReference>
<dbReference type="InterPro" id="IPR000639">
    <property type="entry name" value="Epox_hydrolase-like"/>
</dbReference>
<dbReference type="PRINTS" id="PR00111">
    <property type="entry name" value="ABHYDROLASE"/>
</dbReference>
<keyword evidence="1 3" id="KW-0378">Hydrolase</keyword>
<dbReference type="PANTHER" id="PTHR43329">
    <property type="entry name" value="EPOXIDE HYDROLASE"/>
    <property type="match status" value="1"/>
</dbReference>
<dbReference type="AlphaFoldDB" id="A0A9X0L644"/>
<dbReference type="PRINTS" id="PR00412">
    <property type="entry name" value="EPOXHYDRLASE"/>
</dbReference>
<dbReference type="OrthoDB" id="9773293at2"/>
<protein>
    <submittedName>
        <fullName evidence="3">Alpha/beta hydrolase</fullName>
    </submittedName>
</protein>
<gene>
    <name evidence="3" type="ORF">ASU33_17100</name>
</gene>
<accession>A0A9X0L644</accession>